<keyword evidence="1" id="KW-0472">Membrane</keyword>
<dbReference type="OrthoDB" id="7652057at2"/>
<accession>A0A1H8LEQ1</accession>
<feature type="transmembrane region" description="Helical" evidence="1">
    <location>
        <begin position="71"/>
        <end position="96"/>
    </location>
</feature>
<protein>
    <submittedName>
        <fullName evidence="2">Uncharacterized protein</fullName>
    </submittedName>
</protein>
<evidence type="ECO:0000256" key="1">
    <source>
        <dbReference type="SAM" id="Phobius"/>
    </source>
</evidence>
<sequence>MTLHLVLPAILIAALGWAVPRVLARFFPEGVKPLLLLAAVAVLLMWLIAAAGFAVLYALTPPTLPEGLAAVFYCLRLGLISALIWLPVLVLSVAGLPRRWTKATW</sequence>
<gene>
    <name evidence="2" type="ORF">SAMN04488011_11044</name>
</gene>
<evidence type="ECO:0000313" key="2">
    <source>
        <dbReference type="EMBL" id="SEO03641.1"/>
    </source>
</evidence>
<keyword evidence="1" id="KW-0812">Transmembrane</keyword>
<keyword evidence="3" id="KW-1185">Reference proteome</keyword>
<feature type="transmembrane region" description="Helical" evidence="1">
    <location>
        <begin position="34"/>
        <end position="59"/>
    </location>
</feature>
<reference evidence="3" key="1">
    <citation type="submission" date="2016-10" db="EMBL/GenBank/DDBJ databases">
        <authorList>
            <person name="Varghese N."/>
            <person name="Submissions S."/>
        </authorList>
    </citation>
    <scope>NUCLEOTIDE SEQUENCE [LARGE SCALE GENOMIC DNA]</scope>
    <source>
        <strain evidence="3">DSM 26893</strain>
    </source>
</reference>
<organism evidence="2 3">
    <name type="scientific">Palleronia pelagia</name>
    <dbReference type="NCBI Taxonomy" id="387096"/>
    <lineage>
        <taxon>Bacteria</taxon>
        <taxon>Pseudomonadati</taxon>
        <taxon>Pseudomonadota</taxon>
        <taxon>Alphaproteobacteria</taxon>
        <taxon>Rhodobacterales</taxon>
        <taxon>Roseobacteraceae</taxon>
        <taxon>Palleronia</taxon>
    </lineage>
</organism>
<dbReference type="EMBL" id="FOCM01000010">
    <property type="protein sequence ID" value="SEO03641.1"/>
    <property type="molecule type" value="Genomic_DNA"/>
</dbReference>
<dbReference type="AlphaFoldDB" id="A0A1H8LEQ1"/>
<proteinExistence type="predicted"/>
<dbReference type="Proteomes" id="UP000199372">
    <property type="component" value="Unassembled WGS sequence"/>
</dbReference>
<name>A0A1H8LEQ1_9RHOB</name>
<keyword evidence="1" id="KW-1133">Transmembrane helix</keyword>
<dbReference type="RefSeq" id="WP_091846586.1">
    <property type="nucleotide sequence ID" value="NZ_FOCM01000010.1"/>
</dbReference>
<evidence type="ECO:0000313" key="3">
    <source>
        <dbReference type="Proteomes" id="UP000199372"/>
    </source>
</evidence>